<dbReference type="SMART" id="SM01008">
    <property type="entry name" value="Ald_Xan_dh_C"/>
    <property type="match status" value="1"/>
</dbReference>
<dbReference type="InterPro" id="IPR000674">
    <property type="entry name" value="Ald_Oxase/Xan_DH_a/b"/>
</dbReference>
<name>A0ABX2TB32_9PROT</name>
<accession>A0ABX2TB32</accession>
<dbReference type="RefSeq" id="WP_180282110.1">
    <property type="nucleotide sequence ID" value="NZ_JABFDB010000006.1"/>
</dbReference>
<organism evidence="2 3">
    <name type="scientific">Azospirillum oleiclasticum</name>
    <dbReference type="NCBI Taxonomy" id="2735135"/>
    <lineage>
        <taxon>Bacteria</taxon>
        <taxon>Pseudomonadati</taxon>
        <taxon>Pseudomonadota</taxon>
        <taxon>Alphaproteobacteria</taxon>
        <taxon>Rhodospirillales</taxon>
        <taxon>Azospirillaceae</taxon>
        <taxon>Azospirillum</taxon>
    </lineage>
</organism>
<dbReference type="InterPro" id="IPR052516">
    <property type="entry name" value="N-heterocyclic_Hydroxylase"/>
</dbReference>
<gene>
    <name evidence="2" type="ORF">HND93_11590</name>
</gene>
<dbReference type="Pfam" id="PF02738">
    <property type="entry name" value="MoCoBD_1"/>
    <property type="match status" value="1"/>
</dbReference>
<sequence length="735" mass="77310">MIPGFRNERPRTELPAASRRDVLRGGLLAGAGLLIGFTLPARGPAPAVAATAAAGDAVMPNAFVRIAPDNTVTVLIKHLEMGQGVTTGLTTILAEELDADWAQMRAEHAPVDTAKYANLLFGIQGTGGSTAVANSWEQLRKAGASARAMLVAAAAERWKVPASEITVSKGVVSHAASNRSARFGELAEAAAKQTPPTDLKLKDQGAFTLIGQRLPRLDSVAKTTGRAQFGMDVALPDALVAVVARPTRFGATVASFDATAAKAVPGVVDVVAIPQGVAVLAKGMWAATRGREALTVRWDESKAETRSSDAILAEYRKLAATPGAVADKAGDAAAALAGAAKVLTAEFDFPYLAHAPMEPLNCTVKLAPDGMEIWTGCQFQTVDQANAARVAGLKPEQVRIHTLYAGGSFGRRATTNSDFIVEAVAIAKATGGKAPVKLIWTREDDVRGGYYRPMYHHALSAGLDAAGNLVGWRHRIVGQSILTGTPFEAMMVKDGVDATSVEGANNLPYAIPNRSVELHTVKSPVPVLWWRSVGSTHTAFAVETFLDELAHAAGKDPVAFRRAMLAGEPRHRAVLDLVAEKAGWGTPLPQGRARGVALHESFHSFVAQVAEVSLDKDGRVRVDRVVCAVDCGVPVNPDVIRAQMEGGIGFGLGAIMAEQVTLTEGRVDQSNFHDYTPLRIDRMPTVEVHIVPSTAAPTGVGEPGVPPVGPAVANAVFALTGRRVRALPFAKELSV</sequence>
<dbReference type="Proteomes" id="UP000584642">
    <property type="component" value="Unassembled WGS sequence"/>
</dbReference>
<dbReference type="InterPro" id="IPR037165">
    <property type="entry name" value="AldOxase/xan_DH_Mopterin-bd_sf"/>
</dbReference>
<dbReference type="PIRSF" id="PIRSF036389">
    <property type="entry name" value="IOR_B"/>
    <property type="match status" value="1"/>
</dbReference>
<protein>
    <submittedName>
        <fullName evidence="2">Xanthine dehydrogenase family protein molybdopterin-binding subunit</fullName>
    </submittedName>
</protein>
<dbReference type="PANTHER" id="PTHR47495">
    <property type="entry name" value="ALDEHYDE DEHYDROGENASE"/>
    <property type="match status" value="1"/>
</dbReference>
<dbReference type="Gene3D" id="3.30.365.10">
    <property type="entry name" value="Aldehyde oxidase/xanthine dehydrogenase, molybdopterin binding domain"/>
    <property type="match status" value="4"/>
</dbReference>
<dbReference type="Gene3D" id="3.90.1170.50">
    <property type="entry name" value="Aldehyde oxidase/xanthine dehydrogenase, a/b hammerhead"/>
    <property type="match status" value="1"/>
</dbReference>
<dbReference type="PANTHER" id="PTHR47495:SF2">
    <property type="entry name" value="ALDEHYDE DEHYDROGENASE"/>
    <property type="match status" value="1"/>
</dbReference>
<comment type="caution">
    <text evidence="2">The sequence shown here is derived from an EMBL/GenBank/DDBJ whole genome shotgun (WGS) entry which is preliminary data.</text>
</comment>
<dbReference type="InterPro" id="IPR008274">
    <property type="entry name" value="AldOxase/xan_DH_MoCoBD1"/>
</dbReference>
<dbReference type="SUPFAM" id="SSF56003">
    <property type="entry name" value="Molybdenum cofactor-binding domain"/>
    <property type="match status" value="2"/>
</dbReference>
<reference evidence="2 3" key="1">
    <citation type="submission" date="2020-05" db="EMBL/GenBank/DDBJ databases">
        <title>Azospirillum oleiclasticum sp. nov, a nitrogen-fixing and heavy crude oil-emulsifying bacterium isolated from the crude oil of Yumen Oilfield.</title>
        <authorList>
            <person name="Wu D."/>
            <person name="Cai M."/>
            <person name="Zhang X."/>
        </authorList>
    </citation>
    <scope>NUCLEOTIDE SEQUENCE [LARGE SCALE GENOMIC DNA]</scope>
    <source>
        <strain evidence="2 3">ROY-1-1-2</strain>
    </source>
</reference>
<keyword evidence="3" id="KW-1185">Reference proteome</keyword>
<dbReference type="EMBL" id="JABFDB010000006">
    <property type="protein sequence ID" value="NYZ20358.1"/>
    <property type="molecule type" value="Genomic_DNA"/>
</dbReference>
<evidence type="ECO:0000313" key="2">
    <source>
        <dbReference type="EMBL" id="NYZ20358.1"/>
    </source>
</evidence>
<dbReference type="Pfam" id="PF20256">
    <property type="entry name" value="MoCoBD_2"/>
    <property type="match status" value="2"/>
</dbReference>
<proteinExistence type="predicted"/>
<evidence type="ECO:0000259" key="1">
    <source>
        <dbReference type="SMART" id="SM01008"/>
    </source>
</evidence>
<dbReference type="PROSITE" id="PS51318">
    <property type="entry name" value="TAT"/>
    <property type="match status" value="1"/>
</dbReference>
<evidence type="ECO:0000313" key="3">
    <source>
        <dbReference type="Proteomes" id="UP000584642"/>
    </source>
</evidence>
<dbReference type="InterPro" id="IPR046867">
    <property type="entry name" value="AldOxase/xan_DH_MoCoBD2"/>
</dbReference>
<feature type="domain" description="Aldehyde oxidase/xanthine dehydrogenase a/b hammerhead" evidence="1">
    <location>
        <begin position="224"/>
        <end position="302"/>
    </location>
</feature>
<dbReference type="InterPro" id="IPR006311">
    <property type="entry name" value="TAT_signal"/>
</dbReference>
<dbReference type="InterPro" id="IPR012368">
    <property type="entry name" value="OxRdtase_Mopterin-bd_su_IorB"/>
</dbReference>